<comment type="caution">
    <text evidence="4">The sequence shown here is derived from an EMBL/GenBank/DDBJ whole genome shotgun (WGS) entry which is preliminary data.</text>
</comment>
<feature type="domain" description="Retrotransposon gag" evidence="3">
    <location>
        <begin position="190"/>
        <end position="280"/>
    </location>
</feature>
<dbReference type="PANTHER" id="PTHR33223:SF10">
    <property type="entry name" value="AMINOTRANSFERASE-LIKE PLANT MOBILE DOMAIN-CONTAINING PROTEIN"/>
    <property type="match status" value="1"/>
</dbReference>
<proteinExistence type="predicted"/>
<protein>
    <recommendedName>
        <fullName evidence="3">Retrotransposon gag domain-containing protein</fullName>
    </recommendedName>
</protein>
<accession>A0A426ZTP7</accession>
<evidence type="ECO:0000259" key="3">
    <source>
        <dbReference type="Pfam" id="PF03732"/>
    </source>
</evidence>
<gene>
    <name evidence="4" type="ORF">B296_00017911</name>
</gene>
<feature type="coiled-coil region" evidence="1">
    <location>
        <begin position="100"/>
        <end position="127"/>
    </location>
</feature>
<dbReference type="Proteomes" id="UP000287651">
    <property type="component" value="Unassembled WGS sequence"/>
</dbReference>
<organism evidence="4 5">
    <name type="scientific">Ensete ventricosum</name>
    <name type="common">Abyssinian banana</name>
    <name type="synonym">Musa ensete</name>
    <dbReference type="NCBI Taxonomy" id="4639"/>
    <lineage>
        <taxon>Eukaryota</taxon>
        <taxon>Viridiplantae</taxon>
        <taxon>Streptophyta</taxon>
        <taxon>Embryophyta</taxon>
        <taxon>Tracheophyta</taxon>
        <taxon>Spermatophyta</taxon>
        <taxon>Magnoliopsida</taxon>
        <taxon>Liliopsida</taxon>
        <taxon>Zingiberales</taxon>
        <taxon>Musaceae</taxon>
        <taxon>Ensete</taxon>
    </lineage>
</organism>
<evidence type="ECO:0000256" key="1">
    <source>
        <dbReference type="SAM" id="Coils"/>
    </source>
</evidence>
<reference evidence="4 5" key="1">
    <citation type="journal article" date="2014" name="Agronomy (Basel)">
        <title>A Draft Genome Sequence for Ensete ventricosum, the Drought-Tolerant Tree Against Hunger.</title>
        <authorList>
            <person name="Harrison J."/>
            <person name="Moore K.A."/>
            <person name="Paszkiewicz K."/>
            <person name="Jones T."/>
            <person name="Grant M."/>
            <person name="Ambacheew D."/>
            <person name="Muzemil S."/>
            <person name="Studholme D.J."/>
        </authorList>
    </citation>
    <scope>NUCLEOTIDE SEQUENCE [LARGE SCALE GENOMIC DNA]</scope>
</reference>
<name>A0A426ZTP7_ENSVE</name>
<dbReference type="Pfam" id="PF03732">
    <property type="entry name" value="Retrotrans_gag"/>
    <property type="match status" value="1"/>
</dbReference>
<dbReference type="AlphaFoldDB" id="A0A426ZTP7"/>
<dbReference type="PANTHER" id="PTHR33223">
    <property type="entry name" value="CCHC-TYPE DOMAIN-CONTAINING PROTEIN"/>
    <property type="match status" value="1"/>
</dbReference>
<evidence type="ECO:0000313" key="5">
    <source>
        <dbReference type="Proteomes" id="UP000287651"/>
    </source>
</evidence>
<evidence type="ECO:0000256" key="2">
    <source>
        <dbReference type="SAM" id="MobiDB-lite"/>
    </source>
</evidence>
<feature type="region of interest" description="Disordered" evidence="2">
    <location>
        <begin position="27"/>
        <end position="81"/>
    </location>
</feature>
<keyword evidence="1" id="KW-0175">Coiled coil</keyword>
<evidence type="ECO:0000313" key="4">
    <source>
        <dbReference type="EMBL" id="RRT67399.1"/>
    </source>
</evidence>
<dbReference type="InterPro" id="IPR005162">
    <property type="entry name" value="Retrotrans_gag_dom"/>
</dbReference>
<feature type="compositionally biased region" description="Polar residues" evidence="2">
    <location>
        <begin position="65"/>
        <end position="80"/>
    </location>
</feature>
<sequence length="447" mass="49547">MTLPSSTPINVVWRVTPSSHDAAVARPPYDSAISRGTTRVRLGVLRSSPPTGRPKENTPAEHPTTPRSRIPNTSVSQPANRSRDVMCLSLEPDVVSSDSTNSVREQLRQVNQRLDEVQKDFVRSKEEVGETTKGGSSFTPEILDKPIPSSFRLSTLEPYDGSTEPTEHVAAFRAQMALYDTFDALMCHTFPTTLRGLARMWYSRIKLSSISSFDQFTKEFELNFIASSSLRPTAASLLNLAQGNDEPLAQFISRFSAEIQRMPDTHLTLAIQAFLMGLRPSRFFWSLIERPPSMMPEMLQWASQYVAVESLGDSSSTKKAYAWSAVEKRPRSSQDPEITFGDGDDAYPDHDDVLVISARIDNTRVKRIMVDTGRFTGDSISPAGIVVLPVTVGEEPRSKILLVSFIVVALPSADNAIIGKPTLNKLRAVVSTYHRIMKFPTRDGVEV</sequence>
<dbReference type="EMBL" id="AMZH03005060">
    <property type="protein sequence ID" value="RRT67399.1"/>
    <property type="molecule type" value="Genomic_DNA"/>
</dbReference>